<evidence type="ECO:0000256" key="21">
    <source>
        <dbReference type="ARBA" id="ARBA00035124"/>
    </source>
</evidence>
<dbReference type="Pfam" id="PF00046">
    <property type="entry name" value="Homeodomain"/>
    <property type="match status" value="1"/>
</dbReference>
<dbReference type="SMART" id="SM00389">
    <property type="entry name" value="HOX"/>
    <property type="match status" value="1"/>
</dbReference>
<dbReference type="InterPro" id="IPR001975">
    <property type="entry name" value="Ribosomal_eL40_dom"/>
</dbReference>
<evidence type="ECO:0000256" key="8">
    <source>
        <dbReference type="ARBA" id="ARBA00010570"/>
    </source>
</evidence>
<dbReference type="PANTHER" id="PTHR12560">
    <property type="entry name" value="LONGEVITY ASSURANCE FACTOR 1 LAG1"/>
    <property type="match status" value="1"/>
</dbReference>
<dbReference type="FunFam" id="1.10.10.60:FF:000020">
    <property type="entry name" value="Ceramide synthase 5"/>
    <property type="match status" value="1"/>
</dbReference>
<dbReference type="SMART" id="SM00724">
    <property type="entry name" value="TLC"/>
    <property type="match status" value="1"/>
</dbReference>
<keyword evidence="10" id="KW-1017">Isopeptide bond</keyword>
<dbReference type="PROSITE" id="PS50053">
    <property type="entry name" value="UBIQUITIN_2"/>
    <property type="match status" value="1"/>
</dbReference>
<dbReference type="InterPro" id="IPR029071">
    <property type="entry name" value="Ubiquitin-like_domsf"/>
</dbReference>
<evidence type="ECO:0000256" key="3">
    <source>
        <dbReference type="ARBA" id="ARBA00004477"/>
    </source>
</evidence>
<dbReference type="EMBL" id="JAAMOB010000002">
    <property type="protein sequence ID" value="KAF4117869.1"/>
    <property type="molecule type" value="Genomic_DNA"/>
</dbReference>
<keyword evidence="19 24" id="KW-0539">Nucleus</keyword>
<dbReference type="PRINTS" id="PR00348">
    <property type="entry name" value="UBIQUITIN"/>
</dbReference>
<feature type="transmembrane region" description="Helical" evidence="28">
    <location>
        <begin position="370"/>
        <end position="390"/>
    </location>
</feature>
<dbReference type="Gene3D" id="3.10.20.90">
    <property type="entry name" value="Phosphatidylinositol 3-kinase Catalytic Subunit, Chain A, domain 1"/>
    <property type="match status" value="1"/>
</dbReference>
<dbReference type="Proteomes" id="UP000579812">
    <property type="component" value="Unassembled WGS sequence"/>
</dbReference>
<comment type="subunit">
    <text evidence="21">Part of the 60S ribosomal subunit.</text>
</comment>
<dbReference type="PROSITE" id="PS00299">
    <property type="entry name" value="UBIQUITIN_1"/>
    <property type="match status" value="1"/>
</dbReference>
<evidence type="ECO:0000256" key="13">
    <source>
        <dbReference type="ARBA" id="ARBA00022692"/>
    </source>
</evidence>
<evidence type="ECO:0000256" key="22">
    <source>
        <dbReference type="ARBA" id="ARBA00035298"/>
    </source>
</evidence>
<evidence type="ECO:0000256" key="14">
    <source>
        <dbReference type="ARBA" id="ARBA00022824"/>
    </source>
</evidence>
<evidence type="ECO:0000259" key="29">
    <source>
        <dbReference type="PROSITE" id="PS50053"/>
    </source>
</evidence>
<feature type="compositionally biased region" description="Acidic residues" evidence="27">
    <location>
        <begin position="455"/>
        <end position="470"/>
    </location>
</feature>
<dbReference type="InterPro" id="IPR016439">
    <property type="entry name" value="Lag1/Lac1-like"/>
</dbReference>
<evidence type="ECO:0000256" key="24">
    <source>
        <dbReference type="PROSITE-ProRule" id="PRU00108"/>
    </source>
</evidence>
<comment type="subcellular location">
    <subcellularLocation>
        <location evidence="4">Cytoplasm</location>
    </subcellularLocation>
    <subcellularLocation>
        <location evidence="3">Endoplasmic reticulum membrane</location>
        <topology evidence="3">Multi-pass membrane protein</topology>
    </subcellularLocation>
    <subcellularLocation>
        <location evidence="2 24 26">Nucleus</location>
    </subcellularLocation>
</comment>
<dbReference type="GO" id="GO:0015934">
    <property type="term" value="C:large ribosomal subunit"/>
    <property type="evidence" value="ECO:0007669"/>
    <property type="project" value="UniProtKB-ARBA"/>
</dbReference>
<dbReference type="InterPro" id="IPR009057">
    <property type="entry name" value="Homeodomain-like_sf"/>
</dbReference>
<evidence type="ECO:0000313" key="32">
    <source>
        <dbReference type="EMBL" id="KAF4117869.1"/>
    </source>
</evidence>
<dbReference type="SMART" id="SM01377">
    <property type="entry name" value="Ribosomal_L40e"/>
    <property type="match status" value="1"/>
</dbReference>
<keyword evidence="13 25" id="KW-0812">Transmembrane</keyword>
<evidence type="ECO:0000313" key="33">
    <source>
        <dbReference type="Proteomes" id="UP000579812"/>
    </source>
</evidence>
<feature type="transmembrane region" description="Helical" evidence="28">
    <location>
        <begin position="149"/>
        <end position="166"/>
    </location>
</feature>
<organism evidence="32 33">
    <name type="scientific">Onychostoma macrolepis</name>
    <dbReference type="NCBI Taxonomy" id="369639"/>
    <lineage>
        <taxon>Eukaryota</taxon>
        <taxon>Metazoa</taxon>
        <taxon>Chordata</taxon>
        <taxon>Craniata</taxon>
        <taxon>Vertebrata</taxon>
        <taxon>Euteleostomi</taxon>
        <taxon>Actinopterygii</taxon>
        <taxon>Neopterygii</taxon>
        <taxon>Teleostei</taxon>
        <taxon>Ostariophysi</taxon>
        <taxon>Cypriniformes</taxon>
        <taxon>Cyprinidae</taxon>
        <taxon>Acrossocheilinae</taxon>
        <taxon>Onychostoma</taxon>
    </lineage>
</organism>
<comment type="function">
    <text evidence="1">Component of the 60S subunit of the ribosome.</text>
</comment>
<dbReference type="InterPro" id="IPR019954">
    <property type="entry name" value="Ubiquitin_CS"/>
</dbReference>
<keyword evidence="17" id="KW-0443">Lipid metabolism</keyword>
<keyword evidence="20" id="KW-0687">Ribonucleoprotein</keyword>
<dbReference type="FunFam" id="4.10.1060.50:FF:000001">
    <property type="entry name" value="ubiquitin-60S ribosomal protein L40"/>
    <property type="match status" value="1"/>
</dbReference>
<dbReference type="GO" id="GO:0046513">
    <property type="term" value="P:ceramide biosynthetic process"/>
    <property type="evidence" value="ECO:0007669"/>
    <property type="project" value="InterPro"/>
</dbReference>
<dbReference type="Pfam" id="PF01020">
    <property type="entry name" value="Ribosomal_L40e"/>
    <property type="match status" value="1"/>
</dbReference>
<dbReference type="GO" id="GO:0050291">
    <property type="term" value="F:sphingosine N-acyltransferase activity"/>
    <property type="evidence" value="ECO:0007669"/>
    <property type="project" value="InterPro"/>
</dbReference>
<protein>
    <recommendedName>
        <fullName evidence="22">Ubiquitin-ribosomal protein eL40 fusion protein</fullName>
    </recommendedName>
</protein>
<evidence type="ECO:0000256" key="7">
    <source>
        <dbReference type="ARBA" id="ARBA00008373"/>
    </source>
</evidence>
<feature type="domain" description="TLC" evidence="31">
    <location>
        <begin position="241"/>
        <end position="442"/>
    </location>
</feature>
<comment type="similarity">
    <text evidence="8">In the C-terminal section; belongs to the eukaryotic ribosomal protein eL40 family.</text>
</comment>
<dbReference type="InterPro" id="IPR038587">
    <property type="entry name" value="Ribosomal_eL40_sf"/>
</dbReference>
<dbReference type="Pfam" id="PF03798">
    <property type="entry name" value="TRAM_LAG1_CLN8"/>
    <property type="match status" value="1"/>
</dbReference>
<keyword evidence="15" id="KW-0689">Ribosomal protein</keyword>
<dbReference type="InterPro" id="IPR001356">
    <property type="entry name" value="HD"/>
</dbReference>
<dbReference type="InterPro" id="IPR000626">
    <property type="entry name" value="Ubiquitin-like_dom"/>
</dbReference>
<dbReference type="InterPro" id="IPR006634">
    <property type="entry name" value="TLC-dom"/>
</dbReference>
<dbReference type="SUPFAM" id="SSF46689">
    <property type="entry name" value="Homeodomain-like"/>
    <property type="match status" value="1"/>
</dbReference>
<proteinExistence type="inferred from homology"/>
<evidence type="ECO:0000256" key="5">
    <source>
        <dbReference type="ARBA" id="ARBA00004760"/>
    </source>
</evidence>
<evidence type="ECO:0000256" key="17">
    <source>
        <dbReference type="ARBA" id="ARBA00023098"/>
    </source>
</evidence>
<dbReference type="GO" id="GO:0003735">
    <property type="term" value="F:structural constituent of ribosome"/>
    <property type="evidence" value="ECO:0007669"/>
    <property type="project" value="InterPro"/>
</dbReference>
<dbReference type="AlphaFoldDB" id="A0A7J6DF43"/>
<dbReference type="Pfam" id="PF00240">
    <property type="entry name" value="ubiquitin"/>
    <property type="match status" value="1"/>
</dbReference>
<comment type="caution">
    <text evidence="32">The sequence shown here is derived from an EMBL/GenBank/DDBJ whole genome shotgun (WGS) entry which is preliminary data.</text>
</comment>
<evidence type="ECO:0000256" key="27">
    <source>
        <dbReference type="SAM" id="MobiDB-lite"/>
    </source>
</evidence>
<evidence type="ECO:0000256" key="6">
    <source>
        <dbReference type="ARBA" id="ARBA00004991"/>
    </source>
</evidence>
<feature type="DNA-binding region" description="Homeobox" evidence="24">
    <location>
        <begin position="196"/>
        <end position="239"/>
    </location>
</feature>
<comment type="catalytic activity">
    <reaction evidence="23">
        <text>sphinganine + octadecanoyl-CoA = N-(octadecanoyl)-sphinganine + CoA + H(+)</text>
        <dbReference type="Rhea" id="RHEA:36547"/>
        <dbReference type="ChEBI" id="CHEBI:15378"/>
        <dbReference type="ChEBI" id="CHEBI:57287"/>
        <dbReference type="ChEBI" id="CHEBI:57394"/>
        <dbReference type="ChEBI" id="CHEBI:57817"/>
        <dbReference type="ChEBI" id="CHEBI:67033"/>
    </reaction>
    <physiologicalReaction direction="left-to-right" evidence="23">
        <dbReference type="Rhea" id="RHEA:36548"/>
    </physiologicalReaction>
</comment>
<dbReference type="SMART" id="SM00213">
    <property type="entry name" value="UBQ"/>
    <property type="match status" value="1"/>
</dbReference>
<keyword evidence="11" id="KW-0444">Lipid biosynthesis</keyword>
<accession>A0A7J6DF43</accession>
<dbReference type="PROSITE" id="PS50922">
    <property type="entry name" value="TLC"/>
    <property type="match status" value="1"/>
</dbReference>
<sequence length="668" mass="78120">MSSSIQTDTDFLREINSSEGVKDIDSSSESGLEDVKRLWRQIAPIRNEQFKRTESPKRLGLPSIISWTNRRLDTPTDGQQSLVKSRRTAHIITHHHSQYHHHLHPAEDISRMEQISQWLWKQEYWLPPGISWADMEKMEGSRRPLPRDLLLALPLALGFIMLRYAFERRVALPLSRVLGVKDQVRLKVAPAPNLEAFYTKNSRQPTQSEITSLVNQCHLTHRQVETWFRNRRNLDRPSNSKKFCEASWRFVFYLVAFTAGLASLINTPWFWDQRECWRGFPQQPVQDVHYWYYMLELGFYWSLLLCVSVDVKRKDFKEQIVHHFATIFLLGFSYCSNYIRIGTLVMLVHDSSDFLLESAKMFNYAGWKKTCDSLFVIFAAVFLVTRLVVFPSKIIYTTLVLSMEVFEPFMGYYFFNALLLVLQALHIYWAYLILRMIYKFLFLGKLDKDERSDVESDPEEEENEEEEEKEEDRSSWRKRKRRKCLCWFENPSSASGALQFCSAPAGGGKAASTLKYTRSSRTRNASFSFRPDQQRLRGCKMQIFVKTLTGKTITLEVEPSDTIENVKAKIQDKEGIPPDQQRLIFAGKQLEDGRTLSDYNIQKESTLHLVLRLRGGIIEPSLRQLAQKYNCEKMICRKCYARLHPRAVNCRKKKCGHTNNLRPKKKLK</sequence>
<keyword evidence="14" id="KW-0256">Endoplasmic reticulum</keyword>
<evidence type="ECO:0000256" key="1">
    <source>
        <dbReference type="ARBA" id="ARBA00002241"/>
    </source>
</evidence>
<dbReference type="PANTHER" id="PTHR12560:SF6">
    <property type="entry name" value="CERAMIDE SYNTHASE 4"/>
    <property type="match status" value="1"/>
</dbReference>
<evidence type="ECO:0000256" key="12">
    <source>
        <dbReference type="ARBA" id="ARBA00022679"/>
    </source>
</evidence>
<comment type="pathway">
    <text evidence="6">Sphingolipid metabolism.</text>
</comment>
<keyword evidence="24 26" id="KW-0371">Homeobox</keyword>
<dbReference type="FunFam" id="3.10.20.90:FF:000014">
    <property type="entry name" value="Ubiquitin-60S ribosomal L40 fusion"/>
    <property type="match status" value="1"/>
</dbReference>
<dbReference type="CDD" id="cd00086">
    <property type="entry name" value="homeodomain"/>
    <property type="match status" value="1"/>
</dbReference>
<dbReference type="SUPFAM" id="SSF54236">
    <property type="entry name" value="Ubiquitin-like"/>
    <property type="match status" value="1"/>
</dbReference>
<feature type="region of interest" description="Disordered" evidence="27">
    <location>
        <begin position="453"/>
        <end position="474"/>
    </location>
</feature>
<dbReference type="GO" id="GO:0005634">
    <property type="term" value="C:nucleus"/>
    <property type="evidence" value="ECO:0007669"/>
    <property type="project" value="UniProtKB-SubCell"/>
</dbReference>
<keyword evidence="12" id="KW-0808">Transferase</keyword>
<dbReference type="SUPFAM" id="SSF57829">
    <property type="entry name" value="Zn-binding ribosomal proteins"/>
    <property type="match status" value="1"/>
</dbReference>
<evidence type="ECO:0000256" key="9">
    <source>
        <dbReference type="ARBA" id="ARBA00022490"/>
    </source>
</evidence>
<keyword evidence="33" id="KW-1185">Reference proteome</keyword>
<dbReference type="InterPro" id="IPR019956">
    <property type="entry name" value="Ubiquitin_dom"/>
</dbReference>
<evidence type="ECO:0000256" key="20">
    <source>
        <dbReference type="ARBA" id="ARBA00023274"/>
    </source>
</evidence>
<reference evidence="32 33" key="1">
    <citation type="submission" date="2020-04" db="EMBL/GenBank/DDBJ databases">
        <title>Chromosome-level genome assembly of a cyprinid fish Onychostoma macrolepis by integration of Nanopore Sequencing, Bionano and Hi-C technology.</title>
        <authorList>
            <person name="Wang D."/>
        </authorList>
    </citation>
    <scope>NUCLEOTIDE SEQUENCE [LARGE SCALE GENOMIC DNA]</scope>
    <source>
        <strain evidence="32">SWU-2019</strain>
        <tissue evidence="32">Muscle</tissue>
    </source>
</reference>
<evidence type="ECO:0000259" key="30">
    <source>
        <dbReference type="PROSITE" id="PS50071"/>
    </source>
</evidence>
<evidence type="ECO:0000256" key="26">
    <source>
        <dbReference type="RuleBase" id="RU000682"/>
    </source>
</evidence>
<dbReference type="UniPathway" id="UPA00222"/>
<keyword evidence="9" id="KW-0963">Cytoplasm</keyword>
<comment type="pathway">
    <text evidence="5">Lipid metabolism; sphingolipid metabolism.</text>
</comment>
<dbReference type="GO" id="GO:0005789">
    <property type="term" value="C:endoplasmic reticulum membrane"/>
    <property type="evidence" value="ECO:0007669"/>
    <property type="project" value="UniProtKB-SubCell"/>
</dbReference>
<evidence type="ECO:0000256" key="28">
    <source>
        <dbReference type="SAM" id="Phobius"/>
    </source>
</evidence>
<dbReference type="GO" id="GO:0003677">
    <property type="term" value="F:DNA binding"/>
    <property type="evidence" value="ECO:0007669"/>
    <property type="project" value="UniProtKB-UniRule"/>
</dbReference>
<evidence type="ECO:0000256" key="19">
    <source>
        <dbReference type="ARBA" id="ARBA00023242"/>
    </source>
</evidence>
<evidence type="ECO:0000256" key="18">
    <source>
        <dbReference type="ARBA" id="ARBA00023136"/>
    </source>
</evidence>
<evidence type="ECO:0000256" key="11">
    <source>
        <dbReference type="ARBA" id="ARBA00022516"/>
    </source>
</evidence>
<dbReference type="Gene3D" id="1.10.10.60">
    <property type="entry name" value="Homeodomain-like"/>
    <property type="match status" value="1"/>
</dbReference>
<gene>
    <name evidence="32" type="ORF">G5714_002422</name>
</gene>
<dbReference type="Gene3D" id="4.10.1060.50">
    <property type="match status" value="1"/>
</dbReference>
<dbReference type="CDD" id="cd01803">
    <property type="entry name" value="Ubl_ubiquitin"/>
    <property type="match status" value="1"/>
</dbReference>
<feature type="transmembrane region" description="Helical" evidence="28">
    <location>
        <begin position="250"/>
        <end position="270"/>
    </location>
</feature>
<evidence type="ECO:0000256" key="16">
    <source>
        <dbReference type="ARBA" id="ARBA00022989"/>
    </source>
</evidence>
<evidence type="ECO:0000256" key="25">
    <source>
        <dbReference type="PROSITE-ProRule" id="PRU00205"/>
    </source>
</evidence>
<keyword evidence="24 26" id="KW-0238">DNA-binding</keyword>
<keyword evidence="18 25" id="KW-0472">Membrane</keyword>
<evidence type="ECO:0000256" key="10">
    <source>
        <dbReference type="ARBA" id="ARBA00022499"/>
    </source>
</evidence>
<feature type="transmembrane region" description="Helical" evidence="28">
    <location>
        <begin position="290"/>
        <end position="309"/>
    </location>
</feature>
<comment type="similarity">
    <text evidence="7">In the N-terminal section; belongs to the ubiquitin family.</text>
</comment>
<name>A0A7J6DF43_9TELE</name>
<evidence type="ECO:0000256" key="15">
    <source>
        <dbReference type="ARBA" id="ARBA00022980"/>
    </source>
</evidence>
<feature type="domain" description="Homeobox" evidence="30">
    <location>
        <begin position="194"/>
        <end position="238"/>
    </location>
</feature>
<dbReference type="GO" id="GO:0006412">
    <property type="term" value="P:translation"/>
    <property type="evidence" value="ECO:0007669"/>
    <property type="project" value="InterPro"/>
</dbReference>
<evidence type="ECO:0000256" key="23">
    <source>
        <dbReference type="ARBA" id="ARBA00049036"/>
    </source>
</evidence>
<feature type="transmembrane region" description="Helical" evidence="28">
    <location>
        <begin position="410"/>
        <end position="434"/>
    </location>
</feature>
<dbReference type="InterPro" id="IPR011332">
    <property type="entry name" value="Ribosomal_zn-bd"/>
</dbReference>
<keyword evidence="16 28" id="KW-1133">Transmembrane helix</keyword>
<evidence type="ECO:0000256" key="4">
    <source>
        <dbReference type="ARBA" id="ARBA00004496"/>
    </source>
</evidence>
<evidence type="ECO:0000259" key="31">
    <source>
        <dbReference type="PROSITE" id="PS50922"/>
    </source>
</evidence>
<dbReference type="PROSITE" id="PS50071">
    <property type="entry name" value="HOMEOBOX_2"/>
    <property type="match status" value="1"/>
</dbReference>
<feature type="domain" description="Ubiquitin-like" evidence="29">
    <location>
        <begin position="541"/>
        <end position="616"/>
    </location>
</feature>
<evidence type="ECO:0000256" key="2">
    <source>
        <dbReference type="ARBA" id="ARBA00004123"/>
    </source>
</evidence>